<comment type="caution">
    <text evidence="1">The sequence shown here is derived from an EMBL/GenBank/DDBJ whole genome shotgun (WGS) entry which is preliminary data.</text>
</comment>
<evidence type="ECO:0000313" key="1">
    <source>
        <dbReference type="EMBL" id="RVW41652.1"/>
    </source>
</evidence>
<dbReference type="PANTHER" id="PTHR34427:SF5">
    <property type="entry name" value="DUF4283 DOMAIN-CONTAINING PROTEIN"/>
    <property type="match status" value="1"/>
</dbReference>
<reference evidence="1 2" key="1">
    <citation type="journal article" date="2018" name="PLoS Genet.">
        <title>Population sequencing reveals clonal diversity and ancestral inbreeding in the grapevine cultivar Chardonnay.</title>
        <authorList>
            <person name="Roach M.J."/>
            <person name="Johnson D.L."/>
            <person name="Bohlmann J."/>
            <person name="van Vuuren H.J."/>
            <person name="Jones S.J."/>
            <person name="Pretorius I.S."/>
            <person name="Schmidt S.A."/>
            <person name="Borneman A.R."/>
        </authorList>
    </citation>
    <scope>NUCLEOTIDE SEQUENCE [LARGE SCALE GENOMIC DNA]</scope>
    <source>
        <strain evidence="2">cv. Chardonnay</strain>
        <tissue evidence="1">Leaf</tissue>
    </source>
</reference>
<name>A0A438E1R5_VITVI</name>
<accession>A0A438E1R5</accession>
<dbReference type="EMBL" id="QGNW01001434">
    <property type="protein sequence ID" value="RVW41652.1"/>
    <property type="molecule type" value="Genomic_DNA"/>
</dbReference>
<dbReference type="PANTHER" id="PTHR34427">
    <property type="entry name" value="DUF4283 DOMAIN PROTEIN"/>
    <property type="match status" value="1"/>
</dbReference>
<dbReference type="AlphaFoldDB" id="A0A438E1R5"/>
<protein>
    <submittedName>
        <fullName evidence="1">Uncharacterized protein</fullName>
    </submittedName>
</protein>
<gene>
    <name evidence="1" type="ORF">CK203_068282</name>
</gene>
<proteinExistence type="predicted"/>
<sequence>MERSRGFTSWIRFGSSSLCWLLERVKAGCRVVDSDAKRHCLEFSEGKVFASSKTENRDGDSKGKKENSYVEAVKTREVLRVRRLGEAAWLQLGEEDVSRGRELLDRCLKKAEADKVLLRGFQCFKDSILHLEMWDPKVGCSQSCEQLKEVWVRVMGLLLYLWSRKVFKKIGDYCGGFVAMDESTVAFKELQWAGLFVKSEGLEWPSSLCVVEQMQSTKQPAKVAVSSEVGEKRCRTDMVASFYDLMPTRGEETDTSKRRQKYGGENNSKFRLAAKVNGTLGWVLETAMERRPNEEGLLGNKEEWVDFGFQQGSSSPAPNTKVFIDEALMKEASRMGCLSPQMGAAVEAVGRK</sequence>
<dbReference type="Proteomes" id="UP000288805">
    <property type="component" value="Unassembled WGS sequence"/>
</dbReference>
<organism evidence="1 2">
    <name type="scientific">Vitis vinifera</name>
    <name type="common">Grape</name>
    <dbReference type="NCBI Taxonomy" id="29760"/>
    <lineage>
        <taxon>Eukaryota</taxon>
        <taxon>Viridiplantae</taxon>
        <taxon>Streptophyta</taxon>
        <taxon>Embryophyta</taxon>
        <taxon>Tracheophyta</taxon>
        <taxon>Spermatophyta</taxon>
        <taxon>Magnoliopsida</taxon>
        <taxon>eudicotyledons</taxon>
        <taxon>Gunneridae</taxon>
        <taxon>Pentapetalae</taxon>
        <taxon>rosids</taxon>
        <taxon>Vitales</taxon>
        <taxon>Vitaceae</taxon>
        <taxon>Viteae</taxon>
        <taxon>Vitis</taxon>
    </lineage>
</organism>
<evidence type="ECO:0000313" key="2">
    <source>
        <dbReference type="Proteomes" id="UP000288805"/>
    </source>
</evidence>